<dbReference type="GO" id="GO:0006508">
    <property type="term" value="P:proteolysis"/>
    <property type="evidence" value="ECO:0007669"/>
    <property type="project" value="UniProtKB-KW"/>
</dbReference>
<dbReference type="PANTHER" id="PTHR34978">
    <property type="entry name" value="POSSIBLE SENSOR-TRANSDUCER PROTEIN BLAR"/>
    <property type="match status" value="1"/>
</dbReference>
<keyword evidence="4 6" id="KW-0862">Zinc</keyword>
<dbReference type="STRING" id="587636.SAMN05216199_0135"/>
<dbReference type="AlphaFoldDB" id="A0A1H9XRY6"/>
<protein>
    <submittedName>
        <fullName evidence="9">Zn-dependent protease with chaperone function</fullName>
    </submittedName>
</protein>
<evidence type="ECO:0000259" key="8">
    <source>
        <dbReference type="Pfam" id="PF01435"/>
    </source>
</evidence>
<keyword evidence="7" id="KW-0812">Transmembrane</keyword>
<evidence type="ECO:0000256" key="2">
    <source>
        <dbReference type="ARBA" id="ARBA00022723"/>
    </source>
</evidence>
<evidence type="ECO:0000313" key="10">
    <source>
        <dbReference type="Proteomes" id="UP000199019"/>
    </source>
</evidence>
<dbReference type="GO" id="GO:0004222">
    <property type="term" value="F:metalloendopeptidase activity"/>
    <property type="evidence" value="ECO:0007669"/>
    <property type="project" value="InterPro"/>
</dbReference>
<reference evidence="10" key="1">
    <citation type="submission" date="2016-10" db="EMBL/GenBank/DDBJ databases">
        <authorList>
            <person name="Varghese N."/>
            <person name="Submissions S."/>
        </authorList>
    </citation>
    <scope>NUCLEOTIDE SEQUENCE [LARGE SCALE GENOMIC DNA]</scope>
    <source>
        <strain evidence="10">CGMCC 1.6963</strain>
    </source>
</reference>
<keyword evidence="7" id="KW-1133">Transmembrane helix</keyword>
<keyword evidence="7" id="KW-0472">Membrane</keyword>
<evidence type="ECO:0000256" key="6">
    <source>
        <dbReference type="RuleBase" id="RU003983"/>
    </source>
</evidence>
<evidence type="ECO:0000256" key="7">
    <source>
        <dbReference type="SAM" id="Phobius"/>
    </source>
</evidence>
<keyword evidence="2" id="KW-0479">Metal-binding</keyword>
<dbReference type="InterPro" id="IPR052173">
    <property type="entry name" value="Beta-lactam_resp_regulator"/>
</dbReference>
<dbReference type="EMBL" id="FOHB01000010">
    <property type="protein sequence ID" value="SES48463.1"/>
    <property type="molecule type" value="Genomic_DNA"/>
</dbReference>
<dbReference type="RefSeq" id="WP_245735957.1">
    <property type="nucleotide sequence ID" value="NZ_FOHB01000010.1"/>
</dbReference>
<dbReference type="Gene3D" id="3.30.2010.10">
    <property type="entry name" value="Metalloproteases ('zincins'), catalytic domain"/>
    <property type="match status" value="1"/>
</dbReference>
<comment type="cofactor">
    <cofactor evidence="6">
        <name>Zn(2+)</name>
        <dbReference type="ChEBI" id="CHEBI:29105"/>
    </cofactor>
    <text evidence="6">Binds 1 zinc ion per subunit.</text>
</comment>
<dbReference type="GO" id="GO:0046872">
    <property type="term" value="F:metal ion binding"/>
    <property type="evidence" value="ECO:0007669"/>
    <property type="project" value="UniProtKB-KW"/>
</dbReference>
<name>A0A1H9XRY6_9MICO</name>
<evidence type="ECO:0000256" key="3">
    <source>
        <dbReference type="ARBA" id="ARBA00022801"/>
    </source>
</evidence>
<dbReference type="Pfam" id="PF01435">
    <property type="entry name" value="Peptidase_M48"/>
    <property type="match status" value="1"/>
</dbReference>
<dbReference type="Proteomes" id="UP000199019">
    <property type="component" value="Unassembled WGS sequence"/>
</dbReference>
<keyword evidence="10" id="KW-1185">Reference proteome</keyword>
<keyword evidence="3 6" id="KW-0378">Hydrolase</keyword>
<feature type="transmembrane region" description="Helical" evidence="7">
    <location>
        <begin position="34"/>
        <end position="56"/>
    </location>
</feature>
<evidence type="ECO:0000256" key="1">
    <source>
        <dbReference type="ARBA" id="ARBA00022670"/>
    </source>
</evidence>
<keyword evidence="1 6" id="KW-0645">Protease</keyword>
<dbReference type="InterPro" id="IPR001915">
    <property type="entry name" value="Peptidase_M48"/>
</dbReference>
<feature type="transmembrane region" description="Helical" evidence="7">
    <location>
        <begin position="63"/>
        <end position="84"/>
    </location>
</feature>
<gene>
    <name evidence="9" type="ORF">SAMN05216199_0135</name>
</gene>
<sequence>MLAALAVVLTAVAPRAMARQEVFRRSPRAALLGWQAVSLAAVVSAVSAAPLAVHALALGGAGWAAWAAVPALAFSGLVLGRLLWSGHLVGTRLRAARREHRVLVDALGEAVDDEVRVLAHPTPTAYCLPGLRRRVVLTEGTLRALPGEELDAVLAHERAHLRARHDLVLEFFTVLHQSAPSRLQAPEALREVRLLVEVLADRAARRRTGPVPLARALVALAGASHPETALAATADVSATRTRMALLAEDDAPGWLAPVVYAFAAGVLAAPLALLGLALGSMGA</sequence>
<keyword evidence="5 6" id="KW-0482">Metalloprotease</keyword>
<feature type="transmembrane region" description="Helical" evidence="7">
    <location>
        <begin position="254"/>
        <end position="278"/>
    </location>
</feature>
<proteinExistence type="inferred from homology"/>
<dbReference type="CDD" id="cd07326">
    <property type="entry name" value="M56_BlaR1_MecR1_like"/>
    <property type="match status" value="1"/>
</dbReference>
<evidence type="ECO:0000256" key="5">
    <source>
        <dbReference type="ARBA" id="ARBA00023049"/>
    </source>
</evidence>
<comment type="similarity">
    <text evidence="6">Belongs to the peptidase M48 family.</text>
</comment>
<evidence type="ECO:0000256" key="4">
    <source>
        <dbReference type="ARBA" id="ARBA00022833"/>
    </source>
</evidence>
<dbReference type="PANTHER" id="PTHR34978:SF3">
    <property type="entry name" value="SLR0241 PROTEIN"/>
    <property type="match status" value="1"/>
</dbReference>
<accession>A0A1H9XRY6</accession>
<organism evidence="9 10">
    <name type="scientific">Pedococcus cremeus</name>
    <dbReference type="NCBI Taxonomy" id="587636"/>
    <lineage>
        <taxon>Bacteria</taxon>
        <taxon>Bacillati</taxon>
        <taxon>Actinomycetota</taxon>
        <taxon>Actinomycetes</taxon>
        <taxon>Micrococcales</taxon>
        <taxon>Intrasporangiaceae</taxon>
        <taxon>Pedococcus</taxon>
    </lineage>
</organism>
<feature type="domain" description="Peptidase M48" evidence="8">
    <location>
        <begin position="105"/>
        <end position="169"/>
    </location>
</feature>
<evidence type="ECO:0000313" key="9">
    <source>
        <dbReference type="EMBL" id="SES48463.1"/>
    </source>
</evidence>